<feature type="domain" description="ABC transporter" evidence="6">
    <location>
        <begin position="19"/>
        <end position="250"/>
    </location>
</feature>
<dbReference type="SUPFAM" id="SSF52540">
    <property type="entry name" value="P-loop containing nucleoside triphosphate hydrolases"/>
    <property type="match status" value="1"/>
</dbReference>
<dbReference type="Pfam" id="PF00005">
    <property type="entry name" value="ABC_tran"/>
    <property type="match status" value="1"/>
</dbReference>
<dbReference type="InterPro" id="IPR003593">
    <property type="entry name" value="AAA+_ATPase"/>
</dbReference>
<dbReference type="SMART" id="SM00382">
    <property type="entry name" value="AAA"/>
    <property type="match status" value="1"/>
</dbReference>
<keyword evidence="8" id="KW-1185">Reference proteome</keyword>
<organism evidence="7 8">
    <name type="scientific">Microvirga arabica</name>
    <dbReference type="NCBI Taxonomy" id="1128671"/>
    <lineage>
        <taxon>Bacteria</taxon>
        <taxon>Pseudomonadati</taxon>
        <taxon>Pseudomonadota</taxon>
        <taxon>Alphaproteobacteria</taxon>
        <taxon>Hyphomicrobiales</taxon>
        <taxon>Methylobacteriaceae</taxon>
        <taxon>Microvirga</taxon>
    </lineage>
</organism>
<comment type="similarity">
    <text evidence="1">Belongs to the ABC transporter superfamily.</text>
</comment>
<evidence type="ECO:0000256" key="3">
    <source>
        <dbReference type="ARBA" id="ARBA00022741"/>
    </source>
</evidence>
<evidence type="ECO:0000313" key="7">
    <source>
        <dbReference type="EMBL" id="MFC1458607.1"/>
    </source>
</evidence>
<protein>
    <submittedName>
        <fullName evidence="7">ABC transporter ATP-binding protein</fullName>
    </submittedName>
</protein>
<gene>
    <name evidence="7" type="ORF">ACETIH_18245</name>
</gene>
<dbReference type="InterPro" id="IPR017871">
    <property type="entry name" value="ABC_transporter-like_CS"/>
</dbReference>
<proteinExistence type="inferred from homology"/>
<dbReference type="EMBL" id="JBHOMY010000058">
    <property type="protein sequence ID" value="MFC1458607.1"/>
    <property type="molecule type" value="Genomic_DNA"/>
</dbReference>
<evidence type="ECO:0000259" key="6">
    <source>
        <dbReference type="PROSITE" id="PS50893"/>
    </source>
</evidence>
<accession>A0ABV6YBF3</accession>
<dbReference type="Gene3D" id="3.40.50.300">
    <property type="entry name" value="P-loop containing nucleotide triphosphate hydrolases"/>
    <property type="match status" value="1"/>
</dbReference>
<sequence>MTIVEKVSDFARHQNAVVMSCRDIVARYSRITVVSGLNFSLRSGEMLAILGPNGAGKSSMLGSIAGTVSGSGEVKVKNQDLGRMNAHLRARNGIAFVPERRGNIFSTMSVKENIDVGLRLLPPEEREAQRDFINDLFPILKKRETAMAGVLSGGEQQMLAIGLALGRRPDVLILDEPSQGLAPAVFDILERAFAVLKNKGLALLLAEQNVPFAARIADRYVILSQGQIVLSGGKEDLANPKELADAFLGKVNG</sequence>
<dbReference type="InterPro" id="IPR003439">
    <property type="entry name" value="ABC_transporter-like_ATP-bd"/>
</dbReference>
<dbReference type="PROSITE" id="PS00211">
    <property type="entry name" value="ABC_TRANSPORTER_1"/>
    <property type="match status" value="1"/>
</dbReference>
<dbReference type="RefSeq" id="WP_377030515.1">
    <property type="nucleotide sequence ID" value="NZ_JBHOMY010000058.1"/>
</dbReference>
<comment type="caution">
    <text evidence="7">The sequence shown here is derived from an EMBL/GenBank/DDBJ whole genome shotgun (WGS) entry which is preliminary data.</text>
</comment>
<keyword evidence="4 7" id="KW-0067">ATP-binding</keyword>
<evidence type="ECO:0000256" key="2">
    <source>
        <dbReference type="ARBA" id="ARBA00022448"/>
    </source>
</evidence>
<dbReference type="PANTHER" id="PTHR43820">
    <property type="entry name" value="HIGH-AFFINITY BRANCHED-CHAIN AMINO ACID TRANSPORT ATP-BINDING PROTEIN LIVF"/>
    <property type="match status" value="1"/>
</dbReference>
<evidence type="ECO:0000256" key="5">
    <source>
        <dbReference type="ARBA" id="ARBA00022970"/>
    </source>
</evidence>
<keyword evidence="3" id="KW-0547">Nucleotide-binding</keyword>
<dbReference type="GO" id="GO:0005524">
    <property type="term" value="F:ATP binding"/>
    <property type="evidence" value="ECO:0007669"/>
    <property type="project" value="UniProtKB-KW"/>
</dbReference>
<evidence type="ECO:0000256" key="4">
    <source>
        <dbReference type="ARBA" id="ARBA00022840"/>
    </source>
</evidence>
<evidence type="ECO:0000313" key="8">
    <source>
        <dbReference type="Proteomes" id="UP001593940"/>
    </source>
</evidence>
<dbReference type="Proteomes" id="UP001593940">
    <property type="component" value="Unassembled WGS sequence"/>
</dbReference>
<name>A0ABV6YBF3_9HYPH</name>
<dbReference type="InterPro" id="IPR027417">
    <property type="entry name" value="P-loop_NTPase"/>
</dbReference>
<dbReference type="PROSITE" id="PS50893">
    <property type="entry name" value="ABC_TRANSPORTER_2"/>
    <property type="match status" value="1"/>
</dbReference>
<dbReference type="PANTHER" id="PTHR43820:SF4">
    <property type="entry name" value="HIGH-AFFINITY BRANCHED-CHAIN AMINO ACID TRANSPORT ATP-BINDING PROTEIN LIVF"/>
    <property type="match status" value="1"/>
</dbReference>
<keyword evidence="2" id="KW-0813">Transport</keyword>
<dbReference type="InterPro" id="IPR052156">
    <property type="entry name" value="BCAA_Transport_ATP-bd_LivF"/>
</dbReference>
<evidence type="ECO:0000256" key="1">
    <source>
        <dbReference type="ARBA" id="ARBA00005417"/>
    </source>
</evidence>
<dbReference type="CDD" id="cd03224">
    <property type="entry name" value="ABC_TM1139_LivF_branched"/>
    <property type="match status" value="1"/>
</dbReference>
<keyword evidence="5" id="KW-0029">Amino-acid transport</keyword>
<reference evidence="7 8" key="1">
    <citation type="submission" date="2024-09" db="EMBL/GenBank/DDBJ databases">
        <title>Nodulacao em especies de Leguminosae Basais da Amazonia e Caracterizacao dos Rizobios e Bacterias Associadas aos Nodulos.</title>
        <authorList>
            <person name="Jambeiro I.C.A."/>
            <person name="Lopes I.S."/>
            <person name="Aguiar E.R.G.R."/>
            <person name="Santos A.F.J."/>
            <person name="Dos Santos J.M.F."/>
            <person name="Gross E."/>
        </authorList>
    </citation>
    <scope>NUCLEOTIDE SEQUENCE [LARGE SCALE GENOMIC DNA]</scope>
    <source>
        <strain evidence="7 8">BRUESC1165</strain>
    </source>
</reference>